<dbReference type="InterPro" id="IPR051269">
    <property type="entry name" value="Fe-S_cluster_ET"/>
</dbReference>
<dbReference type="AlphaFoldDB" id="A0A561T6D1"/>
<dbReference type="PANTHER" id="PTHR36923:SF3">
    <property type="entry name" value="FERREDOXIN"/>
    <property type="match status" value="1"/>
</dbReference>
<keyword evidence="5 8" id="KW-0408">Iron</keyword>
<evidence type="ECO:0000256" key="3">
    <source>
        <dbReference type="ARBA" id="ARBA00022723"/>
    </source>
</evidence>
<evidence type="ECO:0000256" key="7">
    <source>
        <dbReference type="ARBA" id="ARBA00023291"/>
    </source>
</evidence>
<dbReference type="Gene3D" id="3.30.70.20">
    <property type="match status" value="1"/>
</dbReference>
<evidence type="ECO:0000313" key="10">
    <source>
        <dbReference type="EMBL" id="TWF82668.1"/>
    </source>
</evidence>
<dbReference type="GO" id="GO:0005506">
    <property type="term" value="F:iron ion binding"/>
    <property type="evidence" value="ECO:0007669"/>
    <property type="project" value="UniProtKB-UniRule"/>
</dbReference>
<protein>
    <recommendedName>
        <fullName evidence="8">Ferredoxin</fullName>
    </recommendedName>
</protein>
<keyword evidence="3 8" id="KW-0479">Metal-binding</keyword>
<dbReference type="GO" id="GO:0009055">
    <property type="term" value="F:electron transfer activity"/>
    <property type="evidence" value="ECO:0007669"/>
    <property type="project" value="UniProtKB-UniRule"/>
</dbReference>
<dbReference type="InterPro" id="IPR001080">
    <property type="entry name" value="3Fe4S_ferredoxin"/>
</dbReference>
<dbReference type="EMBL" id="VIWT01000004">
    <property type="protein sequence ID" value="TWF82668.1"/>
    <property type="molecule type" value="Genomic_DNA"/>
</dbReference>
<keyword evidence="4 8" id="KW-0249">Electron transport</keyword>
<comment type="cofactor">
    <cofactor evidence="1">
        <name>[3Fe-4S] cluster</name>
        <dbReference type="ChEBI" id="CHEBI:21137"/>
    </cofactor>
</comment>
<name>A0A561T6D1_9ACTN</name>
<dbReference type="PROSITE" id="PS51379">
    <property type="entry name" value="4FE4S_FER_2"/>
    <property type="match status" value="1"/>
</dbReference>
<keyword evidence="7" id="KW-0003">3Fe-4S</keyword>
<dbReference type="OrthoDB" id="9803319at2"/>
<dbReference type="RefSeq" id="WP_145909956.1">
    <property type="nucleotide sequence ID" value="NZ_BAAAMZ010000017.1"/>
</dbReference>
<keyword evidence="11" id="KW-1185">Reference proteome</keyword>
<proteinExistence type="predicted"/>
<evidence type="ECO:0000256" key="8">
    <source>
        <dbReference type="RuleBase" id="RU368020"/>
    </source>
</evidence>
<dbReference type="Proteomes" id="UP000317940">
    <property type="component" value="Unassembled WGS sequence"/>
</dbReference>
<dbReference type="InterPro" id="IPR017896">
    <property type="entry name" value="4Fe4S_Fe-S-bd"/>
</dbReference>
<dbReference type="PRINTS" id="PR00352">
    <property type="entry name" value="3FE4SFRDOXIN"/>
</dbReference>
<comment type="function">
    <text evidence="8">Ferredoxins are iron-sulfur proteins that transfer electrons in a wide variety of metabolic reactions.</text>
</comment>
<keyword evidence="2 8" id="KW-0813">Transport</keyword>
<gene>
    <name evidence="10" type="ORF">FHX73_14150</name>
</gene>
<comment type="caution">
    <text evidence="10">The sequence shown here is derived from an EMBL/GenBank/DDBJ whole genome shotgun (WGS) entry which is preliminary data.</text>
</comment>
<reference evidence="10 11" key="1">
    <citation type="submission" date="2019-06" db="EMBL/GenBank/DDBJ databases">
        <title>Sequencing the genomes of 1000 actinobacteria strains.</title>
        <authorList>
            <person name="Klenk H.-P."/>
        </authorList>
    </citation>
    <scope>NUCLEOTIDE SEQUENCE [LARGE SCALE GENOMIC DNA]</scope>
    <source>
        <strain evidence="10 11">DSM 44826</strain>
    </source>
</reference>
<evidence type="ECO:0000256" key="6">
    <source>
        <dbReference type="ARBA" id="ARBA00023014"/>
    </source>
</evidence>
<dbReference type="Pfam" id="PF13370">
    <property type="entry name" value="Fer4_13"/>
    <property type="match status" value="1"/>
</dbReference>
<accession>A0A561T6D1</accession>
<evidence type="ECO:0000313" key="11">
    <source>
        <dbReference type="Proteomes" id="UP000317940"/>
    </source>
</evidence>
<evidence type="ECO:0000256" key="2">
    <source>
        <dbReference type="ARBA" id="ARBA00022448"/>
    </source>
</evidence>
<dbReference type="SUPFAM" id="SSF54862">
    <property type="entry name" value="4Fe-4S ferredoxins"/>
    <property type="match status" value="1"/>
</dbReference>
<evidence type="ECO:0000256" key="5">
    <source>
        <dbReference type="ARBA" id="ARBA00023004"/>
    </source>
</evidence>
<organism evidence="10 11">
    <name type="scientific">Kitasatospora viridis</name>
    <dbReference type="NCBI Taxonomy" id="281105"/>
    <lineage>
        <taxon>Bacteria</taxon>
        <taxon>Bacillati</taxon>
        <taxon>Actinomycetota</taxon>
        <taxon>Actinomycetes</taxon>
        <taxon>Kitasatosporales</taxon>
        <taxon>Streptomycetaceae</taxon>
        <taxon>Kitasatospora</taxon>
    </lineage>
</organism>
<dbReference type="GO" id="GO:0051538">
    <property type="term" value="F:3 iron, 4 sulfur cluster binding"/>
    <property type="evidence" value="ECO:0007669"/>
    <property type="project" value="UniProtKB-KW"/>
</dbReference>
<evidence type="ECO:0000256" key="1">
    <source>
        <dbReference type="ARBA" id="ARBA00001927"/>
    </source>
</evidence>
<evidence type="ECO:0000259" key="9">
    <source>
        <dbReference type="PROSITE" id="PS51379"/>
    </source>
</evidence>
<sequence>MTAGAEATRVVADPARCIGSGQCVLSAPAVFAQHPDDGRVLITDRRPAGTAAETARQAAQFCPVQAIRLIEPERRG</sequence>
<keyword evidence="6 8" id="KW-0411">Iron-sulfur</keyword>
<dbReference type="PANTHER" id="PTHR36923">
    <property type="entry name" value="FERREDOXIN"/>
    <property type="match status" value="1"/>
</dbReference>
<feature type="domain" description="4Fe-4S ferredoxin-type" evidence="9">
    <location>
        <begin position="8"/>
        <end position="38"/>
    </location>
</feature>
<evidence type="ECO:0000256" key="4">
    <source>
        <dbReference type="ARBA" id="ARBA00022982"/>
    </source>
</evidence>